<dbReference type="InParanoid" id="G3H721"/>
<protein>
    <submittedName>
        <fullName evidence="1">Uncharacterized protein</fullName>
    </submittedName>
</protein>
<proteinExistence type="predicted"/>
<evidence type="ECO:0000313" key="2">
    <source>
        <dbReference type="Proteomes" id="UP000001075"/>
    </source>
</evidence>
<organism evidence="1 2">
    <name type="scientific">Cricetulus griseus</name>
    <name type="common">Chinese hamster</name>
    <name type="synonym">Cricetulus barabensis griseus</name>
    <dbReference type="NCBI Taxonomy" id="10029"/>
    <lineage>
        <taxon>Eukaryota</taxon>
        <taxon>Metazoa</taxon>
        <taxon>Chordata</taxon>
        <taxon>Craniata</taxon>
        <taxon>Vertebrata</taxon>
        <taxon>Euteleostomi</taxon>
        <taxon>Mammalia</taxon>
        <taxon>Eutheria</taxon>
        <taxon>Euarchontoglires</taxon>
        <taxon>Glires</taxon>
        <taxon>Rodentia</taxon>
        <taxon>Myomorpha</taxon>
        <taxon>Muroidea</taxon>
        <taxon>Cricetidae</taxon>
        <taxon>Cricetinae</taxon>
        <taxon>Cricetulus</taxon>
    </lineage>
</organism>
<name>G3H721_CRIGR</name>
<reference evidence="2" key="1">
    <citation type="journal article" date="2011" name="Nat. Biotechnol.">
        <title>The genomic sequence of the Chinese hamster ovary (CHO)-K1 cell line.</title>
        <authorList>
            <person name="Xu X."/>
            <person name="Nagarajan H."/>
            <person name="Lewis N.E."/>
            <person name="Pan S."/>
            <person name="Cai Z."/>
            <person name="Liu X."/>
            <person name="Chen W."/>
            <person name="Xie M."/>
            <person name="Wang W."/>
            <person name="Hammond S."/>
            <person name="Andersen M.R."/>
            <person name="Neff N."/>
            <person name="Passarelli B."/>
            <person name="Koh W."/>
            <person name="Fan H.C."/>
            <person name="Wang J."/>
            <person name="Gui Y."/>
            <person name="Lee K.H."/>
            <person name="Betenbaugh M.J."/>
            <person name="Quake S.R."/>
            <person name="Famili I."/>
            <person name="Palsson B.O."/>
            <person name="Wang J."/>
        </authorList>
    </citation>
    <scope>NUCLEOTIDE SEQUENCE [LARGE SCALE GENOMIC DNA]</scope>
    <source>
        <strain evidence="2">CHO K1 cell line</strain>
    </source>
</reference>
<sequence>MIYKFYALKACDSVYLRGRGSDCQNVRSSQLKSVLPNILPFVKFSGSLKRRKKLTKNV</sequence>
<evidence type="ECO:0000313" key="1">
    <source>
        <dbReference type="EMBL" id="EGV95043.1"/>
    </source>
</evidence>
<dbReference type="Proteomes" id="UP000001075">
    <property type="component" value="Unassembled WGS sequence"/>
</dbReference>
<dbReference type="AlphaFoldDB" id="G3H721"/>
<accession>G3H721</accession>
<dbReference type="EMBL" id="JH000186">
    <property type="protein sequence ID" value="EGV95043.1"/>
    <property type="molecule type" value="Genomic_DNA"/>
</dbReference>
<gene>
    <name evidence="1" type="ORF">I79_006146</name>
</gene>